<evidence type="ECO:0000313" key="1">
    <source>
        <dbReference type="EMBL" id="KAF9456953.1"/>
    </source>
</evidence>
<dbReference type="Proteomes" id="UP000807353">
    <property type="component" value="Unassembled WGS sequence"/>
</dbReference>
<keyword evidence="2" id="KW-1185">Reference proteome</keyword>
<dbReference type="InterPro" id="IPR006461">
    <property type="entry name" value="PLAC_motif_containing"/>
</dbReference>
<dbReference type="OrthoDB" id="1045822at2759"/>
<name>A0A9P6CDF2_9AGAR</name>
<dbReference type="NCBIfam" id="TIGR01571">
    <property type="entry name" value="A_thal_Cys_rich"/>
    <property type="match status" value="1"/>
</dbReference>
<gene>
    <name evidence="1" type="ORF">BDZ94DRAFT_1285500</name>
</gene>
<dbReference type="Pfam" id="PF04749">
    <property type="entry name" value="PLAC8"/>
    <property type="match status" value="1"/>
</dbReference>
<dbReference type="EMBL" id="MU150394">
    <property type="protein sequence ID" value="KAF9456953.1"/>
    <property type="molecule type" value="Genomic_DNA"/>
</dbReference>
<organism evidence="1 2">
    <name type="scientific">Collybia nuda</name>
    <dbReference type="NCBI Taxonomy" id="64659"/>
    <lineage>
        <taxon>Eukaryota</taxon>
        <taxon>Fungi</taxon>
        <taxon>Dikarya</taxon>
        <taxon>Basidiomycota</taxon>
        <taxon>Agaricomycotina</taxon>
        <taxon>Agaricomycetes</taxon>
        <taxon>Agaricomycetidae</taxon>
        <taxon>Agaricales</taxon>
        <taxon>Tricholomatineae</taxon>
        <taxon>Clitocybaceae</taxon>
        <taxon>Collybia</taxon>
    </lineage>
</organism>
<reference evidence="1" key="1">
    <citation type="submission" date="2020-11" db="EMBL/GenBank/DDBJ databases">
        <authorList>
            <consortium name="DOE Joint Genome Institute"/>
            <person name="Ahrendt S."/>
            <person name="Riley R."/>
            <person name="Andreopoulos W."/>
            <person name="Labutti K."/>
            <person name="Pangilinan J."/>
            <person name="Ruiz-Duenas F.J."/>
            <person name="Barrasa J.M."/>
            <person name="Sanchez-Garcia M."/>
            <person name="Camarero S."/>
            <person name="Miyauchi S."/>
            <person name="Serrano A."/>
            <person name="Linde D."/>
            <person name="Babiker R."/>
            <person name="Drula E."/>
            <person name="Ayuso-Fernandez I."/>
            <person name="Pacheco R."/>
            <person name="Padilla G."/>
            <person name="Ferreira P."/>
            <person name="Barriuso J."/>
            <person name="Kellner H."/>
            <person name="Castanera R."/>
            <person name="Alfaro M."/>
            <person name="Ramirez L."/>
            <person name="Pisabarro A.G."/>
            <person name="Kuo A."/>
            <person name="Tritt A."/>
            <person name="Lipzen A."/>
            <person name="He G."/>
            <person name="Yan M."/>
            <person name="Ng V."/>
            <person name="Cullen D."/>
            <person name="Martin F."/>
            <person name="Rosso M.-N."/>
            <person name="Henrissat B."/>
            <person name="Hibbett D."/>
            <person name="Martinez A.T."/>
            <person name="Grigoriev I.V."/>
        </authorList>
    </citation>
    <scope>NUCLEOTIDE SEQUENCE</scope>
    <source>
        <strain evidence="1">CBS 247.69</strain>
    </source>
</reference>
<evidence type="ECO:0000313" key="2">
    <source>
        <dbReference type="Proteomes" id="UP000807353"/>
    </source>
</evidence>
<protein>
    <submittedName>
        <fullName evidence="1">PLAC8 family-domain-containing protein</fullName>
    </submittedName>
</protein>
<comment type="caution">
    <text evidence="1">The sequence shown here is derived from an EMBL/GenBank/DDBJ whole genome shotgun (WGS) entry which is preliminary data.</text>
</comment>
<dbReference type="PANTHER" id="PTHR15907">
    <property type="entry name" value="DUF614 FAMILY PROTEIN-RELATED"/>
    <property type="match status" value="1"/>
</dbReference>
<proteinExistence type="predicted"/>
<accession>A0A9P6CDF2</accession>
<sequence>MMVAPGGNRNAKNMPVDAEGREWSNGLCDCCGDAGTCVLAWCCPCVVYAQNKQRLEHLNSKGTPDPERGGGFCSGDCWVHGLITGCCGLGWILQLGPRGNSRSRYNIKGGGCGDCCSIFWCNPCALTQESREIELEEQSFHAGHQKA</sequence>
<dbReference type="AlphaFoldDB" id="A0A9P6CDF2"/>